<reference evidence="4 5" key="1">
    <citation type="submission" date="2016-04" db="EMBL/GenBank/DDBJ databases">
        <title>Reclassification of Paraburkholderia panaciterrae (Farh et al. 2015) Dobritsa &amp; Samadpour 2016 as a later homotypic synonym of Paraburkholderia ginsengiterrae (Farh et al. 2015) Dobritsa &amp; Samadpour 2016.</title>
        <authorList>
            <person name="Dobritsa A.P."/>
            <person name="Kutumbaka K."/>
            <person name="Samadpour M."/>
        </authorList>
    </citation>
    <scope>NUCLEOTIDE SEQUENCE [LARGE SCALE GENOMIC DNA]</scope>
    <source>
        <strain evidence="3 5">DCY85</strain>
        <strain evidence="2 4">DCY85-1</strain>
    </source>
</reference>
<evidence type="ECO:0000313" key="5">
    <source>
        <dbReference type="Proteomes" id="UP000078116"/>
    </source>
</evidence>
<sequence length="75" mass="8378">MMSEEIAVSARRDLVRRRMVCGGSAAVDCRTNGTDRLIGAGRNEQLTHERRENDEPHGDEAKPCDRVFVGAELHE</sequence>
<evidence type="ECO:0000313" key="2">
    <source>
        <dbReference type="EMBL" id="OAJ53208.1"/>
    </source>
</evidence>
<feature type="compositionally biased region" description="Basic and acidic residues" evidence="1">
    <location>
        <begin position="45"/>
        <end position="63"/>
    </location>
</feature>
<dbReference type="Proteomes" id="UP000078116">
    <property type="component" value="Unassembled WGS sequence"/>
</dbReference>
<feature type="region of interest" description="Disordered" evidence="1">
    <location>
        <begin position="41"/>
        <end position="63"/>
    </location>
</feature>
<protein>
    <submittedName>
        <fullName evidence="3">Uncharacterized protein</fullName>
    </submittedName>
</protein>
<gene>
    <name evidence="2" type="ORF">A6V36_12750</name>
    <name evidence="3" type="ORF">A6V37_31080</name>
</gene>
<dbReference type="AlphaFoldDB" id="A0A1A9N2R7"/>
<proteinExistence type="predicted"/>
<evidence type="ECO:0000313" key="4">
    <source>
        <dbReference type="Proteomes" id="UP000077961"/>
    </source>
</evidence>
<keyword evidence="4" id="KW-1185">Reference proteome</keyword>
<name>A0A1A9N2R7_9BURK</name>
<dbReference type="EMBL" id="LXKA01000333">
    <property type="protein sequence ID" value="OAJ56671.1"/>
    <property type="molecule type" value="Genomic_DNA"/>
</dbReference>
<evidence type="ECO:0000313" key="3">
    <source>
        <dbReference type="EMBL" id="OAJ56671.1"/>
    </source>
</evidence>
<comment type="caution">
    <text evidence="3">The sequence shown here is derived from an EMBL/GenBank/DDBJ whole genome shotgun (WGS) entry which is preliminary data.</text>
</comment>
<dbReference type="EMBL" id="LXJZ01000220">
    <property type="protein sequence ID" value="OAJ53208.1"/>
    <property type="molecule type" value="Genomic_DNA"/>
</dbReference>
<evidence type="ECO:0000256" key="1">
    <source>
        <dbReference type="SAM" id="MobiDB-lite"/>
    </source>
</evidence>
<accession>A0A1A9N2R7</accession>
<organism evidence="3 5">
    <name type="scientific">Paraburkholderia ginsengiterrae</name>
    <dbReference type="NCBI Taxonomy" id="1462993"/>
    <lineage>
        <taxon>Bacteria</taxon>
        <taxon>Pseudomonadati</taxon>
        <taxon>Pseudomonadota</taxon>
        <taxon>Betaproteobacteria</taxon>
        <taxon>Burkholderiales</taxon>
        <taxon>Burkholderiaceae</taxon>
        <taxon>Paraburkholderia</taxon>
    </lineage>
</organism>
<dbReference type="Proteomes" id="UP000077961">
    <property type="component" value="Unassembled WGS sequence"/>
</dbReference>